<organism evidence="1">
    <name type="scientific">marine sediment metagenome</name>
    <dbReference type="NCBI Taxonomy" id="412755"/>
    <lineage>
        <taxon>unclassified sequences</taxon>
        <taxon>metagenomes</taxon>
        <taxon>ecological metagenomes</taxon>
    </lineage>
</organism>
<protein>
    <submittedName>
        <fullName evidence="1">Uncharacterized protein</fullName>
    </submittedName>
</protein>
<gene>
    <name evidence="1" type="ORF">LCGC14_0641200</name>
</gene>
<sequence length="89" mass="10816">MFNHDDIKFRLIKLERELSPGRSRDRTFGLRFEAPSLRSQILRNGKVLDLILRKLNLEHIRITEEREDRITIIREFLREELKEEKDGKK</sequence>
<comment type="caution">
    <text evidence="1">The sequence shown here is derived from an EMBL/GenBank/DDBJ whole genome shotgun (WGS) entry which is preliminary data.</text>
</comment>
<proteinExistence type="predicted"/>
<reference evidence="1" key="1">
    <citation type="journal article" date="2015" name="Nature">
        <title>Complex archaea that bridge the gap between prokaryotes and eukaryotes.</title>
        <authorList>
            <person name="Spang A."/>
            <person name="Saw J.H."/>
            <person name="Jorgensen S.L."/>
            <person name="Zaremba-Niedzwiedzka K."/>
            <person name="Martijn J."/>
            <person name="Lind A.E."/>
            <person name="van Eijk R."/>
            <person name="Schleper C."/>
            <person name="Guy L."/>
            <person name="Ettema T.J."/>
        </authorList>
    </citation>
    <scope>NUCLEOTIDE SEQUENCE</scope>
</reference>
<dbReference type="AlphaFoldDB" id="A0A0F9QYZ3"/>
<accession>A0A0F9QYZ3</accession>
<dbReference type="EMBL" id="LAZR01001162">
    <property type="protein sequence ID" value="KKN49555.1"/>
    <property type="molecule type" value="Genomic_DNA"/>
</dbReference>
<name>A0A0F9QYZ3_9ZZZZ</name>
<evidence type="ECO:0000313" key="1">
    <source>
        <dbReference type="EMBL" id="KKN49555.1"/>
    </source>
</evidence>